<sequence length="485" mass="54928">MTTSPNPTWVLKKKTVLVSTPDPDVSCLASLRIAHDETANQGSISLRISADLANLGDRSQVLTLNVPPEIIEECTLARMSDDDLCPSHLVAKHPASVANVSVVSTLCLKLSSTGIVLCPSGVKSLSPANQGDLNFHAFAKICKSQSLRLHIARRQFVDKEFDRLRVFAHALQERNLQAESFDHARQRVVQKDWRVFSPSLEPPLYCEEPVLEQVDLPPYCEKPVSEQVVRKRHRDSIPPDNRREKIRLLSSPPPIDSPTEANTPSTLGASPSSICRTNFTRAYSPGRAERNKVACLVPTLSSFSDDQIRELLIQSGRRHLLALPEDVDSDRPSDCGKINSAADKMIEWRLQRCLKQYIDEVIERRLKLGLDQIFDEYRDLFYNECKTNEVEFHEHVDDGNTELRCTANECMEEMDKQVQEHMRAIDEQARQYMDDIEDRGFEIEMSAEEKVAELKRRFNAPIQDLLDNKSSPSHVMDTNARRSSV</sequence>
<organism evidence="2 3">
    <name type="scientific">Aspergillus avenaceus</name>
    <dbReference type="NCBI Taxonomy" id="36643"/>
    <lineage>
        <taxon>Eukaryota</taxon>
        <taxon>Fungi</taxon>
        <taxon>Dikarya</taxon>
        <taxon>Ascomycota</taxon>
        <taxon>Pezizomycotina</taxon>
        <taxon>Eurotiomycetes</taxon>
        <taxon>Eurotiomycetidae</taxon>
        <taxon>Eurotiales</taxon>
        <taxon>Aspergillaceae</taxon>
        <taxon>Aspergillus</taxon>
        <taxon>Aspergillus subgen. Circumdati</taxon>
    </lineage>
</organism>
<keyword evidence="3" id="KW-1185">Reference proteome</keyword>
<accession>A0A5N6TZI8</accession>
<proteinExistence type="predicted"/>
<feature type="region of interest" description="Disordered" evidence="1">
    <location>
        <begin position="227"/>
        <end position="272"/>
    </location>
</feature>
<reference evidence="2 3" key="1">
    <citation type="submission" date="2019-04" db="EMBL/GenBank/DDBJ databases">
        <title>Friends and foes A comparative genomics study of 23 Aspergillus species from section Flavi.</title>
        <authorList>
            <consortium name="DOE Joint Genome Institute"/>
            <person name="Kjaerbolling I."/>
            <person name="Vesth T."/>
            <person name="Frisvad J.C."/>
            <person name="Nybo J.L."/>
            <person name="Theobald S."/>
            <person name="Kildgaard S."/>
            <person name="Isbrandt T."/>
            <person name="Kuo A."/>
            <person name="Sato A."/>
            <person name="Lyhne E.K."/>
            <person name="Kogle M.E."/>
            <person name="Wiebenga A."/>
            <person name="Kun R.S."/>
            <person name="Lubbers R.J."/>
            <person name="Makela M.R."/>
            <person name="Barry K."/>
            <person name="Chovatia M."/>
            <person name="Clum A."/>
            <person name="Daum C."/>
            <person name="Haridas S."/>
            <person name="He G."/>
            <person name="LaButti K."/>
            <person name="Lipzen A."/>
            <person name="Mondo S."/>
            <person name="Riley R."/>
            <person name="Salamov A."/>
            <person name="Simmons B.A."/>
            <person name="Magnuson J.K."/>
            <person name="Henrissat B."/>
            <person name="Mortensen U.H."/>
            <person name="Larsen T.O."/>
            <person name="Devries R.P."/>
            <person name="Grigoriev I.V."/>
            <person name="Machida M."/>
            <person name="Baker S.E."/>
            <person name="Andersen M.R."/>
        </authorList>
    </citation>
    <scope>NUCLEOTIDE SEQUENCE [LARGE SCALE GENOMIC DNA]</scope>
    <source>
        <strain evidence="2 3">IBT 18842</strain>
    </source>
</reference>
<dbReference type="AlphaFoldDB" id="A0A5N6TZI8"/>
<name>A0A5N6TZI8_ASPAV</name>
<dbReference type="EMBL" id="ML742069">
    <property type="protein sequence ID" value="KAE8151509.1"/>
    <property type="molecule type" value="Genomic_DNA"/>
</dbReference>
<evidence type="ECO:0000256" key="1">
    <source>
        <dbReference type="SAM" id="MobiDB-lite"/>
    </source>
</evidence>
<feature type="compositionally biased region" description="Polar residues" evidence="1">
    <location>
        <begin position="259"/>
        <end position="272"/>
    </location>
</feature>
<protein>
    <submittedName>
        <fullName evidence="2">Uncharacterized protein</fullName>
    </submittedName>
</protein>
<dbReference type="OrthoDB" id="3891782at2759"/>
<gene>
    <name evidence="2" type="ORF">BDV25DRAFT_91316</name>
</gene>
<evidence type="ECO:0000313" key="2">
    <source>
        <dbReference type="EMBL" id="KAE8151509.1"/>
    </source>
</evidence>
<feature type="compositionally biased region" description="Basic and acidic residues" evidence="1">
    <location>
        <begin position="235"/>
        <end position="247"/>
    </location>
</feature>
<evidence type="ECO:0000313" key="3">
    <source>
        <dbReference type="Proteomes" id="UP000325780"/>
    </source>
</evidence>
<dbReference type="Proteomes" id="UP000325780">
    <property type="component" value="Unassembled WGS sequence"/>
</dbReference>